<feature type="site" description="Increases basicity of active site His" evidence="2">
    <location>
        <position position="127"/>
    </location>
</feature>
<dbReference type="InterPro" id="IPR050179">
    <property type="entry name" value="Trans_hexapeptide_repeat"/>
</dbReference>
<evidence type="ECO:0000256" key="2">
    <source>
        <dbReference type="PIRSR" id="PIRSR620019-1"/>
    </source>
</evidence>
<evidence type="ECO:0000313" key="6">
    <source>
        <dbReference type="Proteomes" id="UP000010796"/>
    </source>
</evidence>
<dbReference type="HOGENOM" id="CLU_081811_2_0_10"/>
<evidence type="ECO:0000256" key="3">
    <source>
        <dbReference type="PIRSR" id="PIRSR620019-2"/>
    </source>
</evidence>
<dbReference type="InterPro" id="IPR041561">
    <property type="entry name" value="PglD_N"/>
</dbReference>
<reference evidence="6" key="1">
    <citation type="submission" date="2012-02" db="EMBL/GenBank/DDBJ databases">
        <title>The complete genome of Echinicola vietnamensis DSM 17526.</title>
        <authorList>
            <person name="Lucas S."/>
            <person name="Copeland A."/>
            <person name="Lapidus A."/>
            <person name="Glavina del Rio T."/>
            <person name="Dalin E."/>
            <person name="Tice H."/>
            <person name="Bruce D."/>
            <person name="Goodwin L."/>
            <person name="Pitluck S."/>
            <person name="Peters L."/>
            <person name="Ovchinnikova G."/>
            <person name="Teshima H."/>
            <person name="Kyrpides N."/>
            <person name="Mavromatis K."/>
            <person name="Ivanova N."/>
            <person name="Brettin T."/>
            <person name="Detter J.C."/>
            <person name="Han C."/>
            <person name="Larimer F."/>
            <person name="Land M."/>
            <person name="Hauser L."/>
            <person name="Markowitz V."/>
            <person name="Cheng J.-F."/>
            <person name="Hugenholtz P."/>
            <person name="Woyke T."/>
            <person name="Wu D."/>
            <person name="Brambilla E."/>
            <person name="Klenk H.-P."/>
            <person name="Eisen J.A."/>
        </authorList>
    </citation>
    <scope>NUCLEOTIDE SEQUENCE [LARGE SCALE GENOMIC DNA]</scope>
    <source>
        <strain evidence="6">DSM 17526 / LMG 23754 / KMM 6221</strain>
    </source>
</reference>
<dbReference type="Pfam" id="PF17836">
    <property type="entry name" value="PglD_N"/>
    <property type="match status" value="1"/>
</dbReference>
<dbReference type="eggNOG" id="COG0110">
    <property type="taxonomic scope" value="Bacteria"/>
</dbReference>
<dbReference type="Pfam" id="PF00132">
    <property type="entry name" value="Hexapep"/>
    <property type="match status" value="1"/>
</dbReference>
<dbReference type="KEGG" id="evi:Echvi_2289"/>
<protein>
    <submittedName>
        <fullName evidence="5">Sugar O-acyltransferase, sialic acid O-acetyltransferase NeuD family</fullName>
    </submittedName>
</protein>
<dbReference type="InterPro" id="IPR011004">
    <property type="entry name" value="Trimer_LpxA-like_sf"/>
</dbReference>
<dbReference type="CDD" id="cd03360">
    <property type="entry name" value="LbH_AT_putative"/>
    <property type="match status" value="1"/>
</dbReference>
<keyword evidence="6" id="KW-1185">Reference proteome</keyword>
<accession>L0FZ32</accession>
<dbReference type="AlphaFoldDB" id="L0FZ32"/>
<dbReference type="GO" id="GO:0016746">
    <property type="term" value="F:acyltransferase activity"/>
    <property type="evidence" value="ECO:0007669"/>
    <property type="project" value="UniProtKB-KW"/>
</dbReference>
<dbReference type="NCBIfam" id="TIGR03570">
    <property type="entry name" value="NeuD_NnaD"/>
    <property type="match status" value="1"/>
</dbReference>
<dbReference type="PANTHER" id="PTHR43300">
    <property type="entry name" value="ACETYLTRANSFERASE"/>
    <property type="match status" value="1"/>
</dbReference>
<feature type="binding site" evidence="3">
    <location>
        <begin position="7"/>
        <end position="9"/>
    </location>
    <ligand>
        <name>substrate</name>
    </ligand>
</feature>
<comment type="similarity">
    <text evidence="1">Belongs to the transferase hexapeptide repeat family.</text>
</comment>
<dbReference type="Gene3D" id="2.160.10.10">
    <property type="entry name" value="Hexapeptide repeat proteins"/>
    <property type="match status" value="1"/>
</dbReference>
<dbReference type="RefSeq" id="WP_015266095.1">
    <property type="nucleotide sequence ID" value="NC_019904.1"/>
</dbReference>
<evidence type="ECO:0000256" key="1">
    <source>
        <dbReference type="ARBA" id="ARBA00007274"/>
    </source>
</evidence>
<organism evidence="5 6">
    <name type="scientific">Echinicola vietnamensis (strain DSM 17526 / LMG 23754 / KMM 6221)</name>
    <dbReference type="NCBI Taxonomy" id="926556"/>
    <lineage>
        <taxon>Bacteria</taxon>
        <taxon>Pseudomonadati</taxon>
        <taxon>Bacteroidota</taxon>
        <taxon>Cytophagia</taxon>
        <taxon>Cytophagales</taxon>
        <taxon>Cyclobacteriaceae</taxon>
        <taxon>Echinicola</taxon>
    </lineage>
</organism>
<dbReference type="EMBL" id="CP003346">
    <property type="protein sequence ID" value="AGA78537.1"/>
    <property type="molecule type" value="Genomic_DNA"/>
</dbReference>
<feature type="domain" description="PglD N-terminal" evidence="4">
    <location>
        <begin position="2"/>
        <end position="71"/>
    </location>
</feature>
<dbReference type="STRING" id="926556.Echvi_2289"/>
<feature type="binding site" evidence="3">
    <location>
        <position position="60"/>
    </location>
    <ligand>
        <name>substrate</name>
    </ligand>
</feature>
<feature type="binding site" evidence="3">
    <location>
        <position position="135"/>
    </location>
    <ligand>
        <name>acetyl-CoA</name>
        <dbReference type="ChEBI" id="CHEBI:57288"/>
    </ligand>
</feature>
<dbReference type="OrthoDB" id="708224at2"/>
<dbReference type="InterPro" id="IPR020019">
    <property type="entry name" value="AcTrfase_PglD-like"/>
</dbReference>
<gene>
    <name evidence="5" type="ordered locus">Echvi_2289</name>
</gene>
<name>L0FZ32_ECHVK</name>
<dbReference type="Proteomes" id="UP000010796">
    <property type="component" value="Chromosome"/>
</dbReference>
<proteinExistence type="inferred from homology"/>
<dbReference type="Gene3D" id="3.40.50.20">
    <property type="match status" value="1"/>
</dbReference>
<keyword evidence="5" id="KW-0012">Acyltransferase</keyword>
<dbReference type="InterPro" id="IPR001451">
    <property type="entry name" value="Hexapep"/>
</dbReference>
<dbReference type="PANTHER" id="PTHR43300:SF7">
    <property type="entry name" value="UDP-N-ACETYLBACILLOSAMINE N-ACETYLTRANSFERASE"/>
    <property type="match status" value="1"/>
</dbReference>
<keyword evidence="5" id="KW-0808">Transferase</keyword>
<evidence type="ECO:0000259" key="4">
    <source>
        <dbReference type="Pfam" id="PF17836"/>
    </source>
</evidence>
<evidence type="ECO:0000313" key="5">
    <source>
        <dbReference type="EMBL" id="AGA78537.1"/>
    </source>
</evidence>
<sequence>MYLFGASGHAKVVISNLESQGELIHGLFDDDPSVGACLGYPVFRWGGVKRDSNYVLVSIGDNRLRELVVSRIAKEVIFGKAIHRNAMVSNYAEIAEGTAVMAGAVIQPDAIIGAHAIINTGASVDHDCRIGDFVHIGPQTGLCGDVQVGKGTLIGAGSTLLPGVTVGENCVIGAGSTVLRDVQDGEKVWGIVK</sequence>
<feature type="active site" description="Proton acceptor" evidence="2">
    <location>
        <position position="126"/>
    </location>
</feature>
<dbReference type="SUPFAM" id="SSF51161">
    <property type="entry name" value="Trimeric LpxA-like enzymes"/>
    <property type="match status" value="1"/>
</dbReference>